<dbReference type="GO" id="GO:0003700">
    <property type="term" value="F:DNA-binding transcription factor activity"/>
    <property type="evidence" value="ECO:0007669"/>
    <property type="project" value="TreeGrafter"/>
</dbReference>
<evidence type="ECO:0000313" key="6">
    <source>
        <dbReference type="EMBL" id="HIY64679.1"/>
    </source>
</evidence>
<dbReference type="PROSITE" id="PS50977">
    <property type="entry name" value="HTH_TETR_2"/>
    <property type="match status" value="1"/>
</dbReference>
<feature type="domain" description="HTH tetR-type" evidence="5">
    <location>
        <begin position="9"/>
        <end position="69"/>
    </location>
</feature>
<reference evidence="6" key="2">
    <citation type="submission" date="2021-04" db="EMBL/GenBank/DDBJ databases">
        <authorList>
            <person name="Gilroy R."/>
        </authorList>
    </citation>
    <scope>NUCLEOTIDE SEQUENCE</scope>
    <source>
        <strain evidence="6">ChiGjej1B1-98</strain>
    </source>
</reference>
<protein>
    <submittedName>
        <fullName evidence="6">TetR/AcrR family transcriptional regulator</fullName>
    </submittedName>
</protein>
<feature type="DNA-binding region" description="H-T-H motif" evidence="4">
    <location>
        <begin position="32"/>
        <end position="51"/>
    </location>
</feature>
<dbReference type="InterPro" id="IPR001647">
    <property type="entry name" value="HTH_TetR"/>
</dbReference>
<evidence type="ECO:0000256" key="1">
    <source>
        <dbReference type="ARBA" id="ARBA00023015"/>
    </source>
</evidence>
<sequence length="200" mass="21886">MTQQNPPARRARERILDAAAEVMRRDGLVHATTKQIAREAECSEALLYKHFPDKRDIFLSVLAERSTGLGLPAEMAGTSTVRKNLVELTERSIVFYQENFPMAASIFGSTDLLTSHRNAMQQRGVGPHAVSAAVEQYLLEEAHLGRVDAAAVDAESVARLLTGGALHEAFLATYASESVEDPRRVAQRLVDSVNLGEITD</sequence>
<dbReference type="Proteomes" id="UP000824005">
    <property type="component" value="Unassembled WGS sequence"/>
</dbReference>
<dbReference type="InterPro" id="IPR009057">
    <property type="entry name" value="Homeodomain-like_sf"/>
</dbReference>
<dbReference type="EMBL" id="DXDC01000003">
    <property type="protein sequence ID" value="HIY64679.1"/>
    <property type="molecule type" value="Genomic_DNA"/>
</dbReference>
<keyword evidence="2 4" id="KW-0238">DNA-binding</keyword>
<reference evidence="6" key="1">
    <citation type="journal article" date="2021" name="PeerJ">
        <title>Extensive microbial diversity within the chicken gut microbiome revealed by metagenomics and culture.</title>
        <authorList>
            <person name="Gilroy R."/>
            <person name="Ravi A."/>
            <person name="Getino M."/>
            <person name="Pursley I."/>
            <person name="Horton D.L."/>
            <person name="Alikhan N.F."/>
            <person name="Baker D."/>
            <person name="Gharbi K."/>
            <person name="Hall N."/>
            <person name="Watson M."/>
            <person name="Adriaenssens E.M."/>
            <person name="Foster-Nyarko E."/>
            <person name="Jarju S."/>
            <person name="Secka A."/>
            <person name="Antonio M."/>
            <person name="Oren A."/>
            <person name="Chaudhuri R.R."/>
            <person name="La Ragione R."/>
            <person name="Hildebrand F."/>
            <person name="Pallen M.J."/>
        </authorList>
    </citation>
    <scope>NUCLEOTIDE SEQUENCE</scope>
    <source>
        <strain evidence="6">ChiGjej1B1-98</strain>
    </source>
</reference>
<dbReference type="GO" id="GO:0000976">
    <property type="term" value="F:transcription cis-regulatory region binding"/>
    <property type="evidence" value="ECO:0007669"/>
    <property type="project" value="TreeGrafter"/>
</dbReference>
<evidence type="ECO:0000256" key="3">
    <source>
        <dbReference type="ARBA" id="ARBA00023163"/>
    </source>
</evidence>
<dbReference type="PANTHER" id="PTHR30055:SF234">
    <property type="entry name" value="HTH-TYPE TRANSCRIPTIONAL REGULATOR BETI"/>
    <property type="match status" value="1"/>
</dbReference>
<organism evidence="6 7">
    <name type="scientific">Candidatus Agrococcus pullicola</name>
    <dbReference type="NCBI Taxonomy" id="2838429"/>
    <lineage>
        <taxon>Bacteria</taxon>
        <taxon>Bacillati</taxon>
        <taxon>Actinomycetota</taxon>
        <taxon>Actinomycetes</taxon>
        <taxon>Micrococcales</taxon>
        <taxon>Microbacteriaceae</taxon>
        <taxon>Agrococcus</taxon>
    </lineage>
</organism>
<accession>A0A9D1YRS2</accession>
<proteinExistence type="predicted"/>
<evidence type="ECO:0000259" key="5">
    <source>
        <dbReference type="PROSITE" id="PS50977"/>
    </source>
</evidence>
<dbReference type="PANTHER" id="PTHR30055">
    <property type="entry name" value="HTH-TYPE TRANSCRIPTIONAL REGULATOR RUTR"/>
    <property type="match status" value="1"/>
</dbReference>
<evidence type="ECO:0000256" key="4">
    <source>
        <dbReference type="PROSITE-ProRule" id="PRU00335"/>
    </source>
</evidence>
<evidence type="ECO:0000313" key="7">
    <source>
        <dbReference type="Proteomes" id="UP000824005"/>
    </source>
</evidence>
<evidence type="ECO:0000256" key="2">
    <source>
        <dbReference type="ARBA" id="ARBA00023125"/>
    </source>
</evidence>
<gene>
    <name evidence="6" type="ORF">H9830_00185</name>
</gene>
<comment type="caution">
    <text evidence="6">The sequence shown here is derived from an EMBL/GenBank/DDBJ whole genome shotgun (WGS) entry which is preliminary data.</text>
</comment>
<dbReference type="PRINTS" id="PR00455">
    <property type="entry name" value="HTHTETR"/>
</dbReference>
<keyword evidence="1" id="KW-0805">Transcription regulation</keyword>
<dbReference type="Gene3D" id="1.10.357.10">
    <property type="entry name" value="Tetracycline Repressor, domain 2"/>
    <property type="match status" value="1"/>
</dbReference>
<dbReference type="SUPFAM" id="SSF46689">
    <property type="entry name" value="Homeodomain-like"/>
    <property type="match status" value="1"/>
</dbReference>
<dbReference type="Pfam" id="PF00440">
    <property type="entry name" value="TetR_N"/>
    <property type="match status" value="1"/>
</dbReference>
<name>A0A9D1YRS2_9MICO</name>
<keyword evidence="3" id="KW-0804">Transcription</keyword>
<dbReference type="AlphaFoldDB" id="A0A9D1YRS2"/>
<dbReference type="InterPro" id="IPR050109">
    <property type="entry name" value="HTH-type_TetR-like_transc_reg"/>
</dbReference>